<dbReference type="PIRSF" id="PIRSF002181">
    <property type="entry name" value="Ribosomal_L13"/>
    <property type="match status" value="1"/>
</dbReference>
<organism evidence="5 6">
    <name type="scientific">Candidatus Roizmanbacteria bacterium CG_4_9_14_0_2_um_filter_39_13</name>
    <dbReference type="NCBI Taxonomy" id="1974839"/>
    <lineage>
        <taxon>Bacteria</taxon>
        <taxon>Candidatus Roizmaniibacteriota</taxon>
    </lineage>
</organism>
<comment type="function">
    <text evidence="4">This protein is one of the early assembly proteins of the 50S ribosomal subunit, although it is not seen to bind rRNA by itself. It is important during the early stages of 50S assembly.</text>
</comment>
<comment type="subunit">
    <text evidence="4">Part of the 50S ribosomal subunit.</text>
</comment>
<evidence type="ECO:0000256" key="4">
    <source>
        <dbReference type="HAMAP-Rule" id="MF_01366"/>
    </source>
</evidence>
<accession>A0A2M8EXM3</accession>
<evidence type="ECO:0000313" key="6">
    <source>
        <dbReference type="Proteomes" id="UP000231383"/>
    </source>
</evidence>
<dbReference type="GO" id="GO:0003735">
    <property type="term" value="F:structural constituent of ribosome"/>
    <property type="evidence" value="ECO:0007669"/>
    <property type="project" value="InterPro"/>
</dbReference>
<dbReference type="Gene3D" id="3.90.1180.10">
    <property type="entry name" value="Ribosomal protein L13"/>
    <property type="match status" value="1"/>
</dbReference>
<dbReference type="GO" id="GO:0006412">
    <property type="term" value="P:translation"/>
    <property type="evidence" value="ECO:0007669"/>
    <property type="project" value="UniProtKB-UniRule"/>
</dbReference>
<evidence type="ECO:0000256" key="1">
    <source>
        <dbReference type="ARBA" id="ARBA00006227"/>
    </source>
</evidence>
<dbReference type="NCBIfam" id="TIGR01066">
    <property type="entry name" value="rplM_bact"/>
    <property type="match status" value="1"/>
</dbReference>
<dbReference type="HAMAP" id="MF_01366">
    <property type="entry name" value="Ribosomal_uL13"/>
    <property type="match status" value="1"/>
</dbReference>
<dbReference type="Pfam" id="PF00572">
    <property type="entry name" value="Ribosomal_L13"/>
    <property type="match status" value="1"/>
</dbReference>
<reference evidence="6" key="1">
    <citation type="submission" date="2017-09" db="EMBL/GenBank/DDBJ databases">
        <title>Depth-based differentiation of microbial function through sediment-hosted aquifers and enrichment of novel symbionts in the deep terrestrial subsurface.</title>
        <authorList>
            <person name="Probst A.J."/>
            <person name="Ladd B."/>
            <person name="Jarett J.K."/>
            <person name="Geller-Mcgrath D.E."/>
            <person name="Sieber C.M.K."/>
            <person name="Emerson J.B."/>
            <person name="Anantharaman K."/>
            <person name="Thomas B.C."/>
            <person name="Malmstrom R."/>
            <person name="Stieglmeier M."/>
            <person name="Klingl A."/>
            <person name="Woyke T."/>
            <person name="Ryan C.M."/>
            <person name="Banfield J.F."/>
        </authorList>
    </citation>
    <scope>NUCLEOTIDE SEQUENCE [LARGE SCALE GENOMIC DNA]</scope>
</reference>
<comment type="caution">
    <text evidence="5">The sequence shown here is derived from an EMBL/GenBank/DDBJ whole genome shotgun (WGS) entry which is preliminary data.</text>
</comment>
<dbReference type="EMBL" id="PFSC01000127">
    <property type="protein sequence ID" value="PJC30776.1"/>
    <property type="molecule type" value="Genomic_DNA"/>
</dbReference>
<dbReference type="InterPro" id="IPR005823">
    <property type="entry name" value="Ribosomal_uL13_bac-type"/>
</dbReference>
<gene>
    <name evidence="4" type="primary">rplM</name>
    <name evidence="5" type="ORF">CO051_05115</name>
</gene>
<protein>
    <recommendedName>
        <fullName evidence="4">Large ribosomal subunit protein uL13</fullName>
    </recommendedName>
</protein>
<dbReference type="PANTHER" id="PTHR11545:SF2">
    <property type="entry name" value="LARGE RIBOSOMAL SUBUNIT PROTEIN UL13M"/>
    <property type="match status" value="1"/>
</dbReference>
<dbReference type="PANTHER" id="PTHR11545">
    <property type="entry name" value="RIBOSOMAL PROTEIN L13"/>
    <property type="match status" value="1"/>
</dbReference>
<evidence type="ECO:0000256" key="2">
    <source>
        <dbReference type="ARBA" id="ARBA00022980"/>
    </source>
</evidence>
<name>A0A2M8EXM3_9BACT</name>
<comment type="similarity">
    <text evidence="1 4">Belongs to the universal ribosomal protein uL13 family.</text>
</comment>
<dbReference type="GO" id="GO:1990904">
    <property type="term" value="C:ribonucleoprotein complex"/>
    <property type="evidence" value="ECO:0007669"/>
    <property type="project" value="UniProtKB-KW"/>
</dbReference>
<sequence length="141" mass="15849">MTNLTHTTRSIKVSEIDRKWHIIDAKNAVLGRAVSEITSLLQGKYKRSYVPYLDCGDNVVVINAANIAVTGNKGAQKEYNAYSGFPGGRKVRTFDELMKISPEKVIRNAVSGMLPKNKHRDERLGRLFIFDDAKHPYADKV</sequence>
<dbReference type="InterPro" id="IPR005822">
    <property type="entry name" value="Ribosomal_uL13"/>
</dbReference>
<dbReference type="InterPro" id="IPR036899">
    <property type="entry name" value="Ribosomal_uL13_sf"/>
</dbReference>
<dbReference type="GO" id="GO:0005840">
    <property type="term" value="C:ribosome"/>
    <property type="evidence" value="ECO:0007669"/>
    <property type="project" value="UniProtKB-KW"/>
</dbReference>
<dbReference type="Proteomes" id="UP000231383">
    <property type="component" value="Unassembled WGS sequence"/>
</dbReference>
<dbReference type="GO" id="GO:0003729">
    <property type="term" value="F:mRNA binding"/>
    <property type="evidence" value="ECO:0007669"/>
    <property type="project" value="TreeGrafter"/>
</dbReference>
<dbReference type="GO" id="GO:0017148">
    <property type="term" value="P:negative regulation of translation"/>
    <property type="evidence" value="ECO:0007669"/>
    <property type="project" value="TreeGrafter"/>
</dbReference>
<dbReference type="CDD" id="cd00392">
    <property type="entry name" value="Ribosomal_L13"/>
    <property type="match status" value="1"/>
</dbReference>
<keyword evidence="3 4" id="KW-0687">Ribonucleoprotein</keyword>
<evidence type="ECO:0000313" key="5">
    <source>
        <dbReference type="EMBL" id="PJC30776.1"/>
    </source>
</evidence>
<evidence type="ECO:0000256" key="3">
    <source>
        <dbReference type="ARBA" id="ARBA00023274"/>
    </source>
</evidence>
<proteinExistence type="inferred from homology"/>
<dbReference type="SUPFAM" id="SSF52161">
    <property type="entry name" value="Ribosomal protein L13"/>
    <property type="match status" value="1"/>
</dbReference>
<dbReference type="AlphaFoldDB" id="A0A2M8EXM3"/>
<keyword evidence="2 4" id="KW-0689">Ribosomal protein</keyword>